<comment type="caution">
    <text evidence="2">The sequence shown here is derived from an EMBL/GenBank/DDBJ whole genome shotgun (WGS) entry which is preliminary data.</text>
</comment>
<dbReference type="AlphaFoldDB" id="A0A0F9H1Y2"/>
<name>A0A0F9H1Y2_9ZZZZ</name>
<dbReference type="PANTHER" id="PTHR34512">
    <property type="entry name" value="CELL SURFACE PROTEIN"/>
    <property type="match status" value="1"/>
</dbReference>
<dbReference type="SMART" id="SM00564">
    <property type="entry name" value="PQQ"/>
    <property type="match status" value="4"/>
</dbReference>
<evidence type="ECO:0000313" key="2">
    <source>
        <dbReference type="EMBL" id="KKM05044.1"/>
    </source>
</evidence>
<protein>
    <recommendedName>
        <fullName evidence="1">Pyrrolo-quinoline quinone repeat domain-containing protein</fullName>
    </recommendedName>
</protein>
<dbReference type="InterPro" id="IPR018391">
    <property type="entry name" value="PQQ_b-propeller_rpt"/>
</dbReference>
<accession>A0A0F9H1Y2</accession>
<dbReference type="InterPro" id="IPR011047">
    <property type="entry name" value="Quinoprotein_ADH-like_sf"/>
</dbReference>
<dbReference type="PANTHER" id="PTHR34512:SF30">
    <property type="entry name" value="OUTER MEMBRANE PROTEIN ASSEMBLY FACTOR BAMB"/>
    <property type="match status" value="1"/>
</dbReference>
<reference evidence="2" key="1">
    <citation type="journal article" date="2015" name="Nature">
        <title>Complex archaea that bridge the gap between prokaryotes and eukaryotes.</title>
        <authorList>
            <person name="Spang A."/>
            <person name="Saw J.H."/>
            <person name="Jorgensen S.L."/>
            <person name="Zaremba-Niedzwiedzka K."/>
            <person name="Martijn J."/>
            <person name="Lind A.E."/>
            <person name="van Eijk R."/>
            <person name="Schleper C."/>
            <person name="Guy L."/>
            <person name="Ettema T.J."/>
        </authorList>
    </citation>
    <scope>NUCLEOTIDE SEQUENCE</scope>
</reference>
<feature type="domain" description="Pyrrolo-quinoline quinone repeat" evidence="1">
    <location>
        <begin position="83"/>
        <end position="336"/>
    </location>
</feature>
<dbReference type="Gene3D" id="2.130.10.10">
    <property type="entry name" value="YVTN repeat-like/Quinoprotein amine dehydrogenase"/>
    <property type="match status" value="1"/>
</dbReference>
<organism evidence="2">
    <name type="scientific">marine sediment metagenome</name>
    <dbReference type="NCBI Taxonomy" id="412755"/>
    <lineage>
        <taxon>unclassified sequences</taxon>
        <taxon>metagenomes</taxon>
        <taxon>ecological metagenomes</taxon>
    </lineage>
</organism>
<sequence length="416" mass="45433">MQRASSIAIVIVLLAASAAPAEWPQFLGPTRSGVAKSGKPLARSWPEGGPKVLWTVKLGPGFGGPAVRDGKIYILDHIGEEQDVLRCLDMAKGTELWRFAYDAPGKLGYNGSRSTPTVDRKYIFTIGPFGHVYCFDRATHKPLWSKNLQTDFAGKMAPWGYAHSALLYKDAVILFPGGKTVGVVALDKATGKELWRSRPIGSSAYPSPTLLTADGVDQIVVYTFRGARVAGIDAANGKVLWSYRKWKCNCPVPGPTIIGDGRIFLTGGYKAGSVMLKIQRKDDGKFAATELFKTDDLGSLLHNAVLYKDHLYVNCNTKRTNDGLVCIDLAGNVKWKTERSPNMERGNLIIADGLIYIMDGRTGVLRLVQADPAGYKELAQAKILKHRPIWAPMALTDGKLLCRDQQQLKCLDVSAP</sequence>
<dbReference type="Pfam" id="PF13360">
    <property type="entry name" value="PQQ_2"/>
    <property type="match status" value="1"/>
</dbReference>
<dbReference type="InterPro" id="IPR002372">
    <property type="entry name" value="PQQ_rpt_dom"/>
</dbReference>
<evidence type="ECO:0000259" key="1">
    <source>
        <dbReference type="Pfam" id="PF13360"/>
    </source>
</evidence>
<dbReference type="SUPFAM" id="SSF50998">
    <property type="entry name" value="Quinoprotein alcohol dehydrogenase-like"/>
    <property type="match status" value="1"/>
</dbReference>
<dbReference type="InterPro" id="IPR015943">
    <property type="entry name" value="WD40/YVTN_repeat-like_dom_sf"/>
</dbReference>
<dbReference type="EMBL" id="LAZR01016314">
    <property type="protein sequence ID" value="KKM05044.1"/>
    <property type="molecule type" value="Genomic_DNA"/>
</dbReference>
<gene>
    <name evidence="2" type="ORF">LCGC14_1758070</name>
</gene>
<proteinExistence type="predicted"/>